<accession>A0ACB6ZMX9</accession>
<reference evidence="1" key="2">
    <citation type="journal article" date="2020" name="Nat. Commun.">
        <title>Large-scale genome sequencing of mycorrhizal fungi provides insights into the early evolution of symbiotic traits.</title>
        <authorList>
            <person name="Miyauchi S."/>
            <person name="Kiss E."/>
            <person name="Kuo A."/>
            <person name="Drula E."/>
            <person name="Kohler A."/>
            <person name="Sanchez-Garcia M."/>
            <person name="Morin E."/>
            <person name="Andreopoulos B."/>
            <person name="Barry K.W."/>
            <person name="Bonito G."/>
            <person name="Buee M."/>
            <person name="Carver A."/>
            <person name="Chen C."/>
            <person name="Cichocki N."/>
            <person name="Clum A."/>
            <person name="Culley D."/>
            <person name="Crous P.W."/>
            <person name="Fauchery L."/>
            <person name="Girlanda M."/>
            <person name="Hayes R.D."/>
            <person name="Keri Z."/>
            <person name="LaButti K."/>
            <person name="Lipzen A."/>
            <person name="Lombard V."/>
            <person name="Magnuson J."/>
            <person name="Maillard F."/>
            <person name="Murat C."/>
            <person name="Nolan M."/>
            <person name="Ohm R.A."/>
            <person name="Pangilinan J."/>
            <person name="Pereira M.F."/>
            <person name="Perotto S."/>
            <person name="Peter M."/>
            <person name="Pfister S."/>
            <person name="Riley R."/>
            <person name="Sitrit Y."/>
            <person name="Stielow J.B."/>
            <person name="Szollosi G."/>
            <person name="Zifcakova L."/>
            <person name="Stursova M."/>
            <person name="Spatafora J.W."/>
            <person name="Tedersoo L."/>
            <person name="Vaario L.M."/>
            <person name="Yamada A."/>
            <person name="Yan M."/>
            <person name="Wang P."/>
            <person name="Xu J."/>
            <person name="Bruns T."/>
            <person name="Baldrian P."/>
            <person name="Vilgalys R."/>
            <person name="Dunand C."/>
            <person name="Henrissat B."/>
            <person name="Grigoriev I.V."/>
            <person name="Hibbett D."/>
            <person name="Nagy L.G."/>
            <person name="Martin F.M."/>
        </authorList>
    </citation>
    <scope>NUCLEOTIDE SEQUENCE</scope>
    <source>
        <strain evidence="1">P2</strain>
    </source>
</reference>
<gene>
    <name evidence="1" type="ORF">BDM02DRAFT_3111224</name>
</gene>
<protein>
    <submittedName>
        <fullName evidence="1">Uncharacterized protein</fullName>
    </submittedName>
</protein>
<sequence>MFYLPFLSRKNQNESSTESQDRPASPLGSFEGTGKEVEVVVMQREVEDLRGQIERQGVDIARSRVEEEKLMRECKGKKRRIMELEDEIQEMHGLHQEDVQKWIQHVQATEERLKQTEELLAVRSAELSGAHTFLSTTDRLSEAEVLSIVHDLNENIYQVAVNLTEEWEKLESPLVTGATDVDPASRPCIPALVQLVRNRNSMGLTFLLQSHLCSQVVSITSRLGRSQDSAILGSIYQRLSASEGNQSRPDGGR</sequence>
<keyword evidence="2" id="KW-1185">Reference proteome</keyword>
<reference evidence="1" key="1">
    <citation type="submission" date="2019-10" db="EMBL/GenBank/DDBJ databases">
        <authorList>
            <consortium name="DOE Joint Genome Institute"/>
            <person name="Kuo A."/>
            <person name="Miyauchi S."/>
            <person name="Kiss E."/>
            <person name="Drula E."/>
            <person name="Kohler A."/>
            <person name="Sanchez-Garcia M."/>
            <person name="Andreopoulos B."/>
            <person name="Barry K.W."/>
            <person name="Bonito G."/>
            <person name="Buee M."/>
            <person name="Carver A."/>
            <person name="Chen C."/>
            <person name="Cichocki N."/>
            <person name="Clum A."/>
            <person name="Culley D."/>
            <person name="Crous P.W."/>
            <person name="Fauchery L."/>
            <person name="Girlanda M."/>
            <person name="Hayes R."/>
            <person name="Keri Z."/>
            <person name="Labutti K."/>
            <person name="Lipzen A."/>
            <person name="Lombard V."/>
            <person name="Magnuson J."/>
            <person name="Maillard F."/>
            <person name="Morin E."/>
            <person name="Murat C."/>
            <person name="Nolan M."/>
            <person name="Ohm R."/>
            <person name="Pangilinan J."/>
            <person name="Pereira M."/>
            <person name="Perotto S."/>
            <person name="Peter M."/>
            <person name="Riley R."/>
            <person name="Sitrit Y."/>
            <person name="Stielow B."/>
            <person name="Szollosi G."/>
            <person name="Zifcakova L."/>
            <person name="Stursova M."/>
            <person name="Spatafora J.W."/>
            <person name="Tedersoo L."/>
            <person name="Vaario L.-M."/>
            <person name="Yamada A."/>
            <person name="Yan M."/>
            <person name="Wang P."/>
            <person name="Xu J."/>
            <person name="Bruns T."/>
            <person name="Baldrian P."/>
            <person name="Vilgalys R."/>
            <person name="Henrissat B."/>
            <person name="Grigoriev I.V."/>
            <person name="Hibbett D."/>
            <person name="Nagy L.G."/>
            <person name="Martin F.M."/>
        </authorList>
    </citation>
    <scope>NUCLEOTIDE SEQUENCE</scope>
    <source>
        <strain evidence="1">P2</strain>
    </source>
</reference>
<evidence type="ECO:0000313" key="2">
    <source>
        <dbReference type="Proteomes" id="UP000886501"/>
    </source>
</evidence>
<organism evidence="1 2">
    <name type="scientific">Thelephora ganbajun</name>
    <name type="common">Ganba fungus</name>
    <dbReference type="NCBI Taxonomy" id="370292"/>
    <lineage>
        <taxon>Eukaryota</taxon>
        <taxon>Fungi</taxon>
        <taxon>Dikarya</taxon>
        <taxon>Basidiomycota</taxon>
        <taxon>Agaricomycotina</taxon>
        <taxon>Agaricomycetes</taxon>
        <taxon>Thelephorales</taxon>
        <taxon>Thelephoraceae</taxon>
        <taxon>Thelephora</taxon>
    </lineage>
</organism>
<evidence type="ECO:0000313" key="1">
    <source>
        <dbReference type="EMBL" id="KAF9650932.1"/>
    </source>
</evidence>
<dbReference type="EMBL" id="MU117979">
    <property type="protein sequence ID" value="KAF9650932.1"/>
    <property type="molecule type" value="Genomic_DNA"/>
</dbReference>
<name>A0ACB6ZMX9_THEGA</name>
<proteinExistence type="predicted"/>
<dbReference type="Proteomes" id="UP000886501">
    <property type="component" value="Unassembled WGS sequence"/>
</dbReference>
<comment type="caution">
    <text evidence="1">The sequence shown here is derived from an EMBL/GenBank/DDBJ whole genome shotgun (WGS) entry which is preliminary data.</text>
</comment>